<organism evidence="3 4">
    <name type="scientific">Pseudonocardia dioxanivorans (strain ATCC 55486 / DSM 44775 / JCM 13855 / CB1190)</name>
    <dbReference type="NCBI Taxonomy" id="675635"/>
    <lineage>
        <taxon>Bacteria</taxon>
        <taxon>Bacillati</taxon>
        <taxon>Actinomycetota</taxon>
        <taxon>Actinomycetes</taxon>
        <taxon>Pseudonocardiales</taxon>
        <taxon>Pseudonocardiaceae</taxon>
        <taxon>Pseudonocardia</taxon>
    </lineage>
</organism>
<evidence type="ECO:0000256" key="1">
    <source>
        <dbReference type="SAM" id="MobiDB-lite"/>
    </source>
</evidence>
<evidence type="ECO:0000256" key="2">
    <source>
        <dbReference type="SAM" id="Phobius"/>
    </source>
</evidence>
<dbReference type="KEGG" id="pdx:Psed_2207"/>
<dbReference type="Proteomes" id="UP000007809">
    <property type="component" value="Chromosome"/>
</dbReference>
<name>F4CMQ6_PSEUX</name>
<gene>
    <name evidence="3" type="ordered locus">Psed_2207</name>
</gene>
<sequence>MRMLGQVRVRRPPEPGSSGRGGPHGRGASVASAAGAMGGPERRIISWRRLAVSLAAGTAAAVVVALLGPAQLAILVGWAVAASVVLVWVCRICWPQDQRGTKRLAEEEGRSHVTDTAVLVAAVASLVAVLEAVASAGRHDAVAVAVVVLAVVDAILSWVLMNTVFALKYARLFFAGKDGGIEFHQDEPPVYADFAYVAFTVGMTFAVSETRLATTQMRKVGLGHALLSYLFGTVVIAVAVSLLTNL</sequence>
<feature type="compositionally biased region" description="Low complexity" evidence="1">
    <location>
        <begin position="26"/>
        <end position="35"/>
    </location>
</feature>
<feature type="transmembrane region" description="Helical" evidence="2">
    <location>
        <begin position="50"/>
        <end position="68"/>
    </location>
</feature>
<keyword evidence="2" id="KW-0812">Transmembrane</keyword>
<keyword evidence="4" id="KW-1185">Reference proteome</keyword>
<dbReference type="InterPro" id="IPR009781">
    <property type="entry name" value="DUF1345"/>
</dbReference>
<feature type="transmembrane region" description="Helical" evidence="2">
    <location>
        <begin position="115"/>
        <end position="136"/>
    </location>
</feature>
<protein>
    <recommendedName>
        <fullName evidence="5">DUF1345 domain-containing protein</fullName>
    </recommendedName>
</protein>
<evidence type="ECO:0000313" key="3">
    <source>
        <dbReference type="EMBL" id="AEA24423.1"/>
    </source>
</evidence>
<dbReference type="EMBL" id="CP002593">
    <property type="protein sequence ID" value="AEA24423.1"/>
    <property type="molecule type" value="Genomic_DNA"/>
</dbReference>
<keyword evidence="2" id="KW-0472">Membrane</keyword>
<feature type="transmembrane region" description="Helical" evidence="2">
    <location>
        <begin position="74"/>
        <end position="94"/>
    </location>
</feature>
<dbReference type="Pfam" id="PF07077">
    <property type="entry name" value="DUF1345"/>
    <property type="match status" value="1"/>
</dbReference>
<dbReference type="eggNOG" id="COG4291">
    <property type="taxonomic scope" value="Bacteria"/>
</dbReference>
<accession>F4CMQ6</accession>
<proteinExistence type="predicted"/>
<dbReference type="HOGENOM" id="CLU_098677_0_0_11"/>
<feature type="region of interest" description="Disordered" evidence="1">
    <location>
        <begin position="1"/>
        <end position="35"/>
    </location>
</feature>
<dbReference type="AlphaFoldDB" id="F4CMQ6"/>
<evidence type="ECO:0008006" key="5">
    <source>
        <dbReference type="Google" id="ProtNLM"/>
    </source>
</evidence>
<feature type="transmembrane region" description="Helical" evidence="2">
    <location>
        <begin position="142"/>
        <end position="167"/>
    </location>
</feature>
<evidence type="ECO:0000313" key="4">
    <source>
        <dbReference type="Proteomes" id="UP000007809"/>
    </source>
</evidence>
<feature type="transmembrane region" description="Helical" evidence="2">
    <location>
        <begin position="226"/>
        <end position="244"/>
    </location>
</feature>
<keyword evidence="2" id="KW-1133">Transmembrane helix</keyword>
<reference evidence="3 4" key="1">
    <citation type="journal article" date="2011" name="J. Bacteriol.">
        <title>Genome sequence of the 1,4-dioxane-degrading Pseudonocardia dioxanivorans strain CB1190.</title>
        <authorList>
            <person name="Sales C.M."/>
            <person name="Mahendra S."/>
            <person name="Grostern A."/>
            <person name="Parales R.E."/>
            <person name="Goodwin L.A."/>
            <person name="Woyke T."/>
            <person name="Nolan M."/>
            <person name="Lapidus A."/>
            <person name="Chertkov O."/>
            <person name="Ovchinnikova G."/>
            <person name="Sczyrba A."/>
            <person name="Alvarez-Cohen L."/>
        </authorList>
    </citation>
    <scope>NUCLEOTIDE SEQUENCE [LARGE SCALE GENOMIC DNA]</scope>
    <source>
        <strain evidence="4">ATCC 55486 / DSM 44775 / JCM 13855 / CB1190</strain>
    </source>
</reference>